<dbReference type="STRING" id="74649.A0A2P6QS99"/>
<keyword evidence="1" id="KW-1133">Transmembrane helix</keyword>
<feature type="transmembrane region" description="Helical" evidence="1">
    <location>
        <begin position="57"/>
        <end position="75"/>
    </location>
</feature>
<accession>A0A2P6QS99</accession>
<keyword evidence="1" id="KW-0812">Transmembrane</keyword>
<protein>
    <submittedName>
        <fullName evidence="2">Uncharacterized protein</fullName>
    </submittedName>
</protein>
<gene>
    <name evidence="2" type="ORF">RchiOBHm_Chr4g0398381</name>
</gene>
<dbReference type="AlphaFoldDB" id="A0A2P6QS99"/>
<dbReference type="Proteomes" id="UP000238479">
    <property type="component" value="Chromosome 4"/>
</dbReference>
<organism evidence="2 3">
    <name type="scientific">Rosa chinensis</name>
    <name type="common">China rose</name>
    <dbReference type="NCBI Taxonomy" id="74649"/>
    <lineage>
        <taxon>Eukaryota</taxon>
        <taxon>Viridiplantae</taxon>
        <taxon>Streptophyta</taxon>
        <taxon>Embryophyta</taxon>
        <taxon>Tracheophyta</taxon>
        <taxon>Spermatophyta</taxon>
        <taxon>Magnoliopsida</taxon>
        <taxon>eudicotyledons</taxon>
        <taxon>Gunneridae</taxon>
        <taxon>Pentapetalae</taxon>
        <taxon>rosids</taxon>
        <taxon>fabids</taxon>
        <taxon>Rosales</taxon>
        <taxon>Rosaceae</taxon>
        <taxon>Rosoideae</taxon>
        <taxon>Rosoideae incertae sedis</taxon>
        <taxon>Rosa</taxon>
    </lineage>
</organism>
<sequence length="160" mass="17943">MNKNRGVKFAHPKLQIAHPSYFFNSISYHILLDFLNYPKKFRVFFFSLGPLTLPPLIGAVQLGVLAACVVVLVLMDMASYHLSHKMLFFSGALFITLAIGVHLTLYFPSVTSFVSTISSVVVFQNRCYSYLSHLHDLVWDVTPSPDSDPPPPHPPRLPQA</sequence>
<dbReference type="EMBL" id="PDCK01000042">
    <property type="protein sequence ID" value="PRQ37056.1"/>
    <property type="molecule type" value="Genomic_DNA"/>
</dbReference>
<evidence type="ECO:0000313" key="2">
    <source>
        <dbReference type="EMBL" id="PRQ37056.1"/>
    </source>
</evidence>
<evidence type="ECO:0000313" key="3">
    <source>
        <dbReference type="Proteomes" id="UP000238479"/>
    </source>
</evidence>
<name>A0A2P6QS99_ROSCH</name>
<dbReference type="Gramene" id="PRQ37056">
    <property type="protein sequence ID" value="PRQ37056"/>
    <property type="gene ID" value="RchiOBHm_Chr4g0398381"/>
</dbReference>
<reference evidence="2 3" key="1">
    <citation type="journal article" date="2018" name="Nat. Genet.">
        <title>The Rosa genome provides new insights in the design of modern roses.</title>
        <authorList>
            <person name="Bendahmane M."/>
        </authorList>
    </citation>
    <scope>NUCLEOTIDE SEQUENCE [LARGE SCALE GENOMIC DNA]</scope>
    <source>
        <strain evidence="3">cv. Old Blush</strain>
    </source>
</reference>
<comment type="caution">
    <text evidence="2">The sequence shown here is derived from an EMBL/GenBank/DDBJ whole genome shotgun (WGS) entry which is preliminary data.</text>
</comment>
<keyword evidence="1" id="KW-0472">Membrane</keyword>
<feature type="transmembrane region" description="Helical" evidence="1">
    <location>
        <begin position="21"/>
        <end position="37"/>
    </location>
</feature>
<evidence type="ECO:0000256" key="1">
    <source>
        <dbReference type="SAM" id="Phobius"/>
    </source>
</evidence>
<keyword evidence="3" id="KW-1185">Reference proteome</keyword>
<feature type="transmembrane region" description="Helical" evidence="1">
    <location>
        <begin position="87"/>
        <end position="107"/>
    </location>
</feature>
<proteinExistence type="predicted"/>